<evidence type="ECO:0000256" key="7">
    <source>
        <dbReference type="SAM" id="MobiDB-lite"/>
    </source>
</evidence>
<evidence type="ECO:0000313" key="10">
    <source>
        <dbReference type="Proteomes" id="UP000295783"/>
    </source>
</evidence>
<dbReference type="CDD" id="cd03256">
    <property type="entry name" value="ABC_PhnC_transporter"/>
    <property type="match status" value="1"/>
</dbReference>
<name>A0A4R6WRA5_9PROT</name>
<keyword evidence="5" id="KW-1278">Translocase</keyword>
<keyword evidence="6" id="KW-0472">Membrane</keyword>
<dbReference type="GO" id="GO:0005886">
    <property type="term" value="C:plasma membrane"/>
    <property type="evidence" value="ECO:0007669"/>
    <property type="project" value="TreeGrafter"/>
</dbReference>
<dbReference type="PROSITE" id="PS50893">
    <property type="entry name" value="ABC_TRANSPORTER_2"/>
    <property type="match status" value="1"/>
</dbReference>
<comment type="caution">
    <text evidence="9">The sequence shown here is derived from an EMBL/GenBank/DDBJ whole genome shotgun (WGS) entry which is preliminary data.</text>
</comment>
<dbReference type="PANTHER" id="PTHR24220:SF659">
    <property type="entry name" value="TRANSPORTER, PUTATIVE-RELATED"/>
    <property type="match status" value="1"/>
</dbReference>
<evidence type="ECO:0000256" key="1">
    <source>
        <dbReference type="ARBA" id="ARBA00022448"/>
    </source>
</evidence>
<dbReference type="InterPro" id="IPR027417">
    <property type="entry name" value="P-loop_NTPase"/>
</dbReference>
<dbReference type="Pfam" id="PF00005">
    <property type="entry name" value="ABC_tran"/>
    <property type="match status" value="1"/>
</dbReference>
<keyword evidence="10" id="KW-1185">Reference proteome</keyword>
<evidence type="ECO:0000256" key="6">
    <source>
        <dbReference type="ARBA" id="ARBA00023136"/>
    </source>
</evidence>
<dbReference type="PROSITE" id="PS00211">
    <property type="entry name" value="ABC_TRANSPORTER_1"/>
    <property type="match status" value="1"/>
</dbReference>
<organism evidence="9 10">
    <name type="scientific">Dongia mobilis</name>
    <dbReference type="NCBI Taxonomy" id="578943"/>
    <lineage>
        <taxon>Bacteria</taxon>
        <taxon>Pseudomonadati</taxon>
        <taxon>Pseudomonadota</taxon>
        <taxon>Alphaproteobacteria</taxon>
        <taxon>Rhodospirillales</taxon>
        <taxon>Dongiaceae</taxon>
        <taxon>Dongia</taxon>
    </lineage>
</organism>
<evidence type="ECO:0000256" key="2">
    <source>
        <dbReference type="ARBA" id="ARBA00022475"/>
    </source>
</evidence>
<evidence type="ECO:0000256" key="4">
    <source>
        <dbReference type="ARBA" id="ARBA00022840"/>
    </source>
</evidence>
<evidence type="ECO:0000313" key="9">
    <source>
        <dbReference type="EMBL" id="TDQ84132.1"/>
    </source>
</evidence>
<keyword evidence="1" id="KW-0813">Transport</keyword>
<evidence type="ECO:0000259" key="8">
    <source>
        <dbReference type="PROSITE" id="PS50893"/>
    </source>
</evidence>
<dbReference type="InterPro" id="IPR003439">
    <property type="entry name" value="ABC_transporter-like_ATP-bd"/>
</dbReference>
<dbReference type="InterPro" id="IPR012693">
    <property type="entry name" value="ABC_transpr_PhnC"/>
</dbReference>
<dbReference type="EMBL" id="SNYW01000006">
    <property type="protein sequence ID" value="TDQ84132.1"/>
    <property type="molecule type" value="Genomic_DNA"/>
</dbReference>
<dbReference type="InterPro" id="IPR017871">
    <property type="entry name" value="ABC_transporter-like_CS"/>
</dbReference>
<feature type="domain" description="ABC transporter" evidence="8">
    <location>
        <begin position="40"/>
        <end position="280"/>
    </location>
</feature>
<dbReference type="PANTHER" id="PTHR24220">
    <property type="entry name" value="IMPORT ATP-BINDING PROTEIN"/>
    <property type="match status" value="1"/>
</dbReference>
<dbReference type="InterPro" id="IPR015854">
    <property type="entry name" value="ABC_transpr_LolD-like"/>
</dbReference>
<keyword evidence="3" id="KW-0547">Nucleotide-binding</keyword>
<dbReference type="RefSeq" id="WP_133612185.1">
    <property type="nucleotide sequence ID" value="NZ_SNYW01000006.1"/>
</dbReference>
<dbReference type="InterPro" id="IPR003593">
    <property type="entry name" value="AAA+_ATPase"/>
</dbReference>
<gene>
    <name evidence="9" type="ORF">A8950_0680</name>
</gene>
<evidence type="ECO:0000256" key="5">
    <source>
        <dbReference type="ARBA" id="ARBA00022967"/>
    </source>
</evidence>
<dbReference type="SUPFAM" id="SSF52540">
    <property type="entry name" value="P-loop containing nucleoside triphosphate hydrolases"/>
    <property type="match status" value="1"/>
</dbReference>
<dbReference type="Gene3D" id="3.40.50.300">
    <property type="entry name" value="P-loop containing nucleotide triphosphate hydrolases"/>
    <property type="match status" value="1"/>
</dbReference>
<keyword evidence="4 9" id="KW-0067">ATP-binding</keyword>
<accession>A0A4R6WRA5</accession>
<dbReference type="GO" id="GO:0005524">
    <property type="term" value="F:ATP binding"/>
    <property type="evidence" value="ECO:0007669"/>
    <property type="project" value="UniProtKB-KW"/>
</dbReference>
<dbReference type="SMART" id="SM00382">
    <property type="entry name" value="AAA"/>
    <property type="match status" value="1"/>
</dbReference>
<dbReference type="Proteomes" id="UP000295783">
    <property type="component" value="Unassembled WGS sequence"/>
</dbReference>
<dbReference type="GO" id="GO:0015416">
    <property type="term" value="F:ABC-type phosphonate transporter activity"/>
    <property type="evidence" value="ECO:0007669"/>
    <property type="project" value="InterPro"/>
</dbReference>
<dbReference type="AlphaFoldDB" id="A0A4R6WRA5"/>
<evidence type="ECO:0000256" key="3">
    <source>
        <dbReference type="ARBA" id="ARBA00022741"/>
    </source>
</evidence>
<keyword evidence="2" id="KW-1003">Cell membrane</keyword>
<protein>
    <submittedName>
        <fullName evidence="9">Phosphonate transport system ATP-binding protein</fullName>
    </submittedName>
</protein>
<dbReference type="GO" id="GO:0016887">
    <property type="term" value="F:ATP hydrolysis activity"/>
    <property type="evidence" value="ECO:0007669"/>
    <property type="project" value="InterPro"/>
</dbReference>
<feature type="region of interest" description="Disordered" evidence="7">
    <location>
        <begin position="1"/>
        <end position="23"/>
    </location>
</feature>
<reference evidence="9 10" key="1">
    <citation type="submission" date="2019-03" db="EMBL/GenBank/DDBJ databases">
        <title>Genomic Encyclopedia of Type Strains, Phase III (KMG-III): the genomes of soil and plant-associated and newly described type strains.</title>
        <authorList>
            <person name="Whitman W."/>
        </authorList>
    </citation>
    <scope>NUCLEOTIDE SEQUENCE [LARGE SCALE GENOMIC DNA]</scope>
    <source>
        <strain evidence="9 10">CGMCC 1.7660</strain>
    </source>
</reference>
<sequence length="282" mass="30226">MTAVTLARATDAKQLPQGEPLPPPILAGGRAAPDAALVELDVTGLCKAYHGGPAVLDGVSLQVPRGQSVALIGSNGAGKSTLLRCCLRLIEPSGGEVTLLGEKVRALDKARLRRLRAEIGFVFQRHNLVGQLSVLSNVIHGAQSRQAGPGAWFHFLASRAAREEAMHCLERVGLAEFALRRADQLSGGQSQRVAIARTLMQRPRMMFADEPVASLDPNAGEEVMNLFAELIREKGLTLVFTSHHINHALRYADRVVALRNGRIELDVATAGVDAAALRGIYD</sequence>
<dbReference type="OrthoDB" id="9802264at2"/>
<proteinExistence type="predicted"/>